<evidence type="ECO:0000256" key="3">
    <source>
        <dbReference type="ARBA" id="ARBA00022692"/>
    </source>
</evidence>
<dbReference type="SUPFAM" id="SSF81342">
    <property type="entry name" value="Transmembrane di-heme cytochromes"/>
    <property type="match status" value="1"/>
</dbReference>
<evidence type="ECO:0000256" key="5">
    <source>
        <dbReference type="ARBA" id="ARBA00023136"/>
    </source>
</evidence>
<dbReference type="Pfam" id="PF01292">
    <property type="entry name" value="Ni_hydr_CYTB"/>
    <property type="match status" value="1"/>
</dbReference>
<keyword evidence="4 6" id="KW-1133">Transmembrane helix</keyword>
<dbReference type="SMART" id="SM00867">
    <property type="entry name" value="YceI"/>
    <property type="match status" value="1"/>
</dbReference>
<dbReference type="SUPFAM" id="SSF101874">
    <property type="entry name" value="YceI-like"/>
    <property type="match status" value="1"/>
</dbReference>
<keyword evidence="9" id="KW-1185">Reference proteome</keyword>
<dbReference type="PANTHER" id="PTHR34406">
    <property type="entry name" value="PROTEIN YCEI"/>
    <property type="match status" value="1"/>
</dbReference>
<feature type="transmembrane region" description="Helical" evidence="6">
    <location>
        <begin position="92"/>
        <end position="109"/>
    </location>
</feature>
<organism evidence="8 9">
    <name type="scientific">Sphingobium nicotianae</name>
    <dbReference type="NCBI Taxonomy" id="2782607"/>
    <lineage>
        <taxon>Bacteria</taxon>
        <taxon>Pseudomonadati</taxon>
        <taxon>Pseudomonadota</taxon>
        <taxon>Alphaproteobacteria</taxon>
        <taxon>Sphingomonadales</taxon>
        <taxon>Sphingomonadaceae</taxon>
        <taxon>Sphingobium</taxon>
    </lineage>
</organism>
<evidence type="ECO:0000313" key="9">
    <source>
        <dbReference type="Proteomes" id="UP001138757"/>
    </source>
</evidence>
<dbReference type="GO" id="GO:0009055">
    <property type="term" value="F:electron transfer activity"/>
    <property type="evidence" value="ECO:0007669"/>
    <property type="project" value="InterPro"/>
</dbReference>
<evidence type="ECO:0000313" key="8">
    <source>
        <dbReference type="EMBL" id="MBT2186536.1"/>
    </source>
</evidence>
<dbReference type="InterPro" id="IPR016174">
    <property type="entry name" value="Di-haem_cyt_TM"/>
</dbReference>
<dbReference type="InterPro" id="IPR011577">
    <property type="entry name" value="Cyt_b561_bac/Ni-Hgenase"/>
</dbReference>
<dbReference type="PANTHER" id="PTHR34406:SF1">
    <property type="entry name" value="PROTEIN YCEI"/>
    <property type="match status" value="1"/>
</dbReference>
<dbReference type="GO" id="GO:0005886">
    <property type="term" value="C:plasma membrane"/>
    <property type="evidence" value="ECO:0007669"/>
    <property type="project" value="UniProtKB-SubCell"/>
</dbReference>
<evidence type="ECO:0000259" key="7">
    <source>
        <dbReference type="SMART" id="SM00867"/>
    </source>
</evidence>
<proteinExistence type="predicted"/>
<evidence type="ECO:0000256" key="1">
    <source>
        <dbReference type="ARBA" id="ARBA00004651"/>
    </source>
</evidence>
<name>A0A9X1DAR0_9SPHN</name>
<feature type="transmembrane region" description="Helical" evidence="6">
    <location>
        <begin position="12"/>
        <end position="33"/>
    </location>
</feature>
<protein>
    <submittedName>
        <fullName evidence="8">YceI family protein</fullName>
    </submittedName>
</protein>
<dbReference type="EMBL" id="JAHGAW010000003">
    <property type="protein sequence ID" value="MBT2186536.1"/>
    <property type="molecule type" value="Genomic_DNA"/>
</dbReference>
<feature type="domain" description="Lipid/polyisoprenoid-binding YceI-like" evidence="7">
    <location>
        <begin position="269"/>
        <end position="427"/>
    </location>
</feature>
<dbReference type="AlphaFoldDB" id="A0A9X1DAR0"/>
<keyword evidence="2" id="KW-1003">Cell membrane</keyword>
<comment type="caution">
    <text evidence="8">The sequence shown here is derived from an EMBL/GenBank/DDBJ whole genome shotgun (WGS) entry which is preliminary data.</text>
</comment>
<gene>
    <name evidence="8" type="ORF">KK488_06195</name>
</gene>
<evidence type="ECO:0000256" key="6">
    <source>
        <dbReference type="SAM" id="Phobius"/>
    </source>
</evidence>
<evidence type="ECO:0000256" key="2">
    <source>
        <dbReference type="ARBA" id="ARBA00022475"/>
    </source>
</evidence>
<keyword evidence="5 6" id="KW-0472">Membrane</keyword>
<sequence length="430" mass="45699">MSTRPSPARYSGAAIFLHWTIALLLAFQLSLGWRLETLHGVPQFLAFQLHKSVGISILLLSLARLAIRLWTPRPAPFPQPRPLSFLAEAVHWGLYVVMIGGPISGWILVSTAKVKVQTMYFGLFPWPHLPLGSGWNEPAEAAHSLIGWLLVGLVVLHVAGALKHHIAREDLIGRMMPRAIRSSGAIGVAAFVAIAALFGAMTLAKIWPLGSTPAPAAPMNEIETVSNDAAPPLNTAAVNEAAAAINEAAPVNSAANEAVTEKTKATAVPWRVGAGGKLGFKADYSGAAVDGTFKRWDADILFSPDDLPGSKVSVTVDLASVDTSDGERDDQLKSSSFFDIAAHPKAVFRSSKITQHGTGYRAAGTLSLHGVSKPVTLDFTLDIRGDETTATGSAQLSRTAFGVGTGEWSDTEAIKDGVTINFSFKAKRQK</sequence>
<feature type="transmembrane region" description="Helical" evidence="6">
    <location>
        <begin position="183"/>
        <end position="207"/>
    </location>
</feature>
<dbReference type="InterPro" id="IPR007372">
    <property type="entry name" value="Lipid/polyisoprenoid-bd_YceI"/>
</dbReference>
<dbReference type="Proteomes" id="UP001138757">
    <property type="component" value="Unassembled WGS sequence"/>
</dbReference>
<dbReference type="Gene3D" id="2.40.128.110">
    <property type="entry name" value="Lipid/polyisoprenoid-binding, YceI-like"/>
    <property type="match status" value="1"/>
</dbReference>
<dbReference type="InterPro" id="IPR036761">
    <property type="entry name" value="TTHA0802/YceI-like_sf"/>
</dbReference>
<evidence type="ECO:0000256" key="4">
    <source>
        <dbReference type="ARBA" id="ARBA00022989"/>
    </source>
</evidence>
<keyword evidence="3 6" id="KW-0812">Transmembrane</keyword>
<dbReference type="Pfam" id="PF04264">
    <property type="entry name" value="YceI"/>
    <property type="match status" value="1"/>
</dbReference>
<accession>A0A9X1DAR0</accession>
<reference evidence="8" key="1">
    <citation type="submission" date="2021-05" db="EMBL/GenBank/DDBJ databases">
        <title>Genome of Sphingobium sp. strain.</title>
        <authorList>
            <person name="Fan R."/>
        </authorList>
    </citation>
    <scope>NUCLEOTIDE SEQUENCE</scope>
    <source>
        <strain evidence="8">H33</strain>
    </source>
</reference>
<feature type="transmembrane region" description="Helical" evidence="6">
    <location>
        <begin position="53"/>
        <end position="71"/>
    </location>
</feature>
<dbReference type="RefSeq" id="WP_214622265.1">
    <property type="nucleotide sequence ID" value="NZ_JAHGAW010000003.1"/>
</dbReference>
<comment type="subcellular location">
    <subcellularLocation>
        <location evidence="1">Cell membrane</location>
        <topology evidence="1">Multi-pass membrane protein</topology>
    </subcellularLocation>
</comment>
<dbReference type="GO" id="GO:0022904">
    <property type="term" value="P:respiratory electron transport chain"/>
    <property type="evidence" value="ECO:0007669"/>
    <property type="project" value="InterPro"/>
</dbReference>
<feature type="transmembrane region" description="Helical" evidence="6">
    <location>
        <begin position="141"/>
        <end position="162"/>
    </location>
</feature>